<dbReference type="EMBL" id="WHOS01000017">
    <property type="protein sequence ID" value="NUB00598.1"/>
    <property type="molecule type" value="Genomic_DNA"/>
</dbReference>
<gene>
    <name evidence="2" type="ORF">GBZ48_15015</name>
</gene>
<organism evidence="2 3">
    <name type="scientific">Azospirillum melinis</name>
    <dbReference type="NCBI Taxonomy" id="328839"/>
    <lineage>
        <taxon>Bacteria</taxon>
        <taxon>Pseudomonadati</taxon>
        <taxon>Pseudomonadota</taxon>
        <taxon>Alphaproteobacteria</taxon>
        <taxon>Rhodospirillales</taxon>
        <taxon>Azospirillaceae</taxon>
        <taxon>Azospirillum</taxon>
    </lineage>
</organism>
<sequence>MTKHIPPVPPEGRSDKGGTKGGPGEPATSASPDDGAGNRGAPNTKEQGQPGNTRQNTTHQGYQQDR</sequence>
<comment type="caution">
    <text evidence="2">The sequence shown here is derived from an EMBL/GenBank/DDBJ whole genome shotgun (WGS) entry which is preliminary data.</text>
</comment>
<keyword evidence="3" id="KW-1185">Reference proteome</keyword>
<protein>
    <submittedName>
        <fullName evidence="2">Uncharacterized protein</fullName>
    </submittedName>
</protein>
<reference evidence="2 3" key="1">
    <citation type="submission" date="2019-10" db="EMBL/GenBank/DDBJ databases">
        <title>Genome sequence of Azospirillum melinis.</title>
        <authorList>
            <person name="Ambrosini A."/>
            <person name="Sant'Anna F.H."/>
            <person name="Cassan F.D."/>
            <person name="Souza E.M."/>
            <person name="Passaglia L.M.P."/>
        </authorList>
    </citation>
    <scope>NUCLEOTIDE SEQUENCE [LARGE SCALE GENOMIC DNA]</scope>
    <source>
        <strain evidence="2 3">TMCY0552</strain>
    </source>
</reference>
<dbReference type="Proteomes" id="UP000605086">
    <property type="component" value="Unassembled WGS sequence"/>
</dbReference>
<feature type="region of interest" description="Disordered" evidence="1">
    <location>
        <begin position="1"/>
        <end position="66"/>
    </location>
</feature>
<evidence type="ECO:0000313" key="2">
    <source>
        <dbReference type="EMBL" id="NUB00598.1"/>
    </source>
</evidence>
<dbReference type="RefSeq" id="WP_174471772.1">
    <property type="nucleotide sequence ID" value="NZ_JAGINN010000008.1"/>
</dbReference>
<evidence type="ECO:0000256" key="1">
    <source>
        <dbReference type="SAM" id="MobiDB-lite"/>
    </source>
</evidence>
<proteinExistence type="predicted"/>
<feature type="compositionally biased region" description="Polar residues" evidence="1">
    <location>
        <begin position="44"/>
        <end position="66"/>
    </location>
</feature>
<feature type="compositionally biased region" description="Pro residues" evidence="1">
    <location>
        <begin position="1"/>
        <end position="10"/>
    </location>
</feature>
<evidence type="ECO:0000313" key="3">
    <source>
        <dbReference type="Proteomes" id="UP000605086"/>
    </source>
</evidence>
<name>A0ABX2KD29_9PROT</name>
<accession>A0ABX2KD29</accession>